<feature type="domain" description="VOC" evidence="1">
    <location>
        <begin position="4"/>
        <end position="119"/>
    </location>
</feature>
<dbReference type="InterPro" id="IPR041581">
    <property type="entry name" value="Glyoxalase_6"/>
</dbReference>
<comment type="caution">
    <text evidence="2">The sequence shown here is derived from an EMBL/GenBank/DDBJ whole genome shotgun (WGS) entry which is preliminary data.</text>
</comment>
<proteinExistence type="predicted"/>
<dbReference type="SUPFAM" id="SSF54593">
    <property type="entry name" value="Glyoxalase/Bleomycin resistance protein/Dihydroxybiphenyl dioxygenase"/>
    <property type="match status" value="1"/>
</dbReference>
<evidence type="ECO:0000313" key="3">
    <source>
        <dbReference type="Proteomes" id="UP000604475"/>
    </source>
</evidence>
<evidence type="ECO:0000313" key="2">
    <source>
        <dbReference type="EMBL" id="MBL7629032.1"/>
    </source>
</evidence>
<dbReference type="PANTHER" id="PTHR35908:SF1">
    <property type="entry name" value="CONSERVED PROTEIN"/>
    <property type="match status" value="1"/>
</dbReference>
<dbReference type="Pfam" id="PF18029">
    <property type="entry name" value="Glyoxalase_6"/>
    <property type="match status" value="1"/>
</dbReference>
<dbReference type="AlphaFoldDB" id="A0A937RF37"/>
<reference evidence="2" key="1">
    <citation type="submission" date="2020-12" db="EMBL/GenBank/DDBJ databases">
        <title>Genomic characterization of non-nitrogen-fixing Frankia strains.</title>
        <authorList>
            <person name="Carlos-Shanley C."/>
            <person name="Guerra T."/>
            <person name="Hahn D."/>
        </authorList>
    </citation>
    <scope>NUCLEOTIDE SEQUENCE</scope>
    <source>
        <strain evidence="2">CN6</strain>
    </source>
</reference>
<organism evidence="2 3">
    <name type="scientific">Frankia nepalensis</name>
    <dbReference type="NCBI Taxonomy" id="1836974"/>
    <lineage>
        <taxon>Bacteria</taxon>
        <taxon>Bacillati</taxon>
        <taxon>Actinomycetota</taxon>
        <taxon>Actinomycetes</taxon>
        <taxon>Frankiales</taxon>
        <taxon>Frankiaceae</taxon>
        <taxon>Frankia</taxon>
    </lineage>
</organism>
<accession>A0A937RF37</accession>
<protein>
    <submittedName>
        <fullName evidence="2">VOC family protein</fullName>
    </submittedName>
</protein>
<dbReference type="Gene3D" id="3.10.180.10">
    <property type="entry name" value="2,3-Dihydroxybiphenyl 1,2-Dioxygenase, domain 1"/>
    <property type="match status" value="1"/>
</dbReference>
<dbReference type="InterPro" id="IPR029068">
    <property type="entry name" value="Glyas_Bleomycin-R_OHBP_Dase"/>
</dbReference>
<dbReference type="PROSITE" id="PS51819">
    <property type="entry name" value="VOC"/>
    <property type="match status" value="1"/>
</dbReference>
<dbReference type="PANTHER" id="PTHR35908">
    <property type="entry name" value="HYPOTHETICAL FUSION PROTEIN"/>
    <property type="match status" value="1"/>
</dbReference>
<sequence length="120" mass="13084">MIGKLQTVVLDCRDPLALAQFYGELLGLPVTSVEPDWVTLGDAGTSRVDFQLAPDHVPPSWPDPARPQQFHLDIEVEDLDEAERAVLALGARHLSSEQAPDSFRVYADPAGHPFCLVLPG</sequence>
<dbReference type="Proteomes" id="UP000604475">
    <property type="component" value="Unassembled WGS sequence"/>
</dbReference>
<dbReference type="EMBL" id="JAEACQ010000204">
    <property type="protein sequence ID" value="MBL7629032.1"/>
    <property type="molecule type" value="Genomic_DNA"/>
</dbReference>
<evidence type="ECO:0000259" key="1">
    <source>
        <dbReference type="PROSITE" id="PS51819"/>
    </source>
</evidence>
<keyword evidence="3" id="KW-1185">Reference proteome</keyword>
<dbReference type="CDD" id="cd06587">
    <property type="entry name" value="VOC"/>
    <property type="match status" value="1"/>
</dbReference>
<dbReference type="RefSeq" id="WP_203003502.1">
    <property type="nucleotide sequence ID" value="NZ_JADWYU010000160.1"/>
</dbReference>
<name>A0A937RF37_9ACTN</name>
<dbReference type="InterPro" id="IPR037523">
    <property type="entry name" value="VOC_core"/>
</dbReference>
<gene>
    <name evidence="2" type="ORF">I7412_18090</name>
</gene>